<accession>A0ABY2HRQ0</accession>
<gene>
    <name evidence="1" type="ORF">E3V97_13000</name>
</gene>
<organism evidence="1 2">
    <name type="scientific">Pedobacter alluvionis</name>
    <dbReference type="NCBI Taxonomy" id="475253"/>
    <lineage>
        <taxon>Bacteria</taxon>
        <taxon>Pseudomonadati</taxon>
        <taxon>Bacteroidota</taxon>
        <taxon>Sphingobacteriia</taxon>
        <taxon>Sphingobacteriales</taxon>
        <taxon>Sphingobacteriaceae</taxon>
        <taxon>Pedobacter</taxon>
    </lineage>
</organism>
<name>A0ABY2HRQ0_9SPHI</name>
<protein>
    <recommendedName>
        <fullName evidence="3">TIR domain-containing protein</fullName>
    </recommendedName>
</protein>
<evidence type="ECO:0008006" key="3">
    <source>
        <dbReference type="Google" id="ProtNLM"/>
    </source>
</evidence>
<dbReference type="Proteomes" id="UP000297429">
    <property type="component" value="Unassembled WGS sequence"/>
</dbReference>
<dbReference type="SUPFAM" id="SSF52200">
    <property type="entry name" value="Toll/Interleukin receptor TIR domain"/>
    <property type="match status" value="1"/>
</dbReference>
<keyword evidence="2" id="KW-1185">Reference proteome</keyword>
<dbReference type="RefSeq" id="WP_134380568.1">
    <property type="nucleotide sequence ID" value="NZ_RCCK01000010.1"/>
</dbReference>
<dbReference type="InterPro" id="IPR035897">
    <property type="entry name" value="Toll_tir_struct_dom_sf"/>
</dbReference>
<comment type="caution">
    <text evidence="1">The sequence shown here is derived from an EMBL/GenBank/DDBJ whole genome shotgun (WGS) entry which is preliminary data.</text>
</comment>
<dbReference type="Gene3D" id="3.40.50.10140">
    <property type="entry name" value="Toll/interleukin-1 receptor homology (TIR) domain"/>
    <property type="match status" value="1"/>
</dbReference>
<evidence type="ECO:0000313" key="1">
    <source>
        <dbReference type="EMBL" id="TFB31504.1"/>
    </source>
</evidence>
<sequence>MMRKHLKPVFYSRLVVKLAAFYPTQLTVRQVLINSEIPEGAINLQGSAVNMWDSVIGYVESWEMLTVLLFNSLSKYENDQEVFELLDAVKTGWAFLPELDEWQFLPGKVSKDTVKIAIINSAEDILDCSGLVKQLKVLQLEGLVEVNQVIVDFEPGSDEVGSYQKHIADSCIVLLMLSPAFFSAEDCLKQCFFAYKVKKLVVPILLKECLYGRVRFLKNIIPLPKDRTFIQSSPNKNKVEMEICQELALLSEKFIREGLCL</sequence>
<reference evidence="1 2" key="1">
    <citation type="submission" date="2019-03" db="EMBL/GenBank/DDBJ databases">
        <authorList>
            <person name="He R.-H."/>
        </authorList>
    </citation>
    <scope>NUCLEOTIDE SEQUENCE [LARGE SCALE GENOMIC DNA]</scope>
    <source>
        <strain evidence="1 2">DSM 19624</strain>
    </source>
</reference>
<evidence type="ECO:0000313" key="2">
    <source>
        <dbReference type="Proteomes" id="UP000297429"/>
    </source>
</evidence>
<proteinExistence type="predicted"/>
<dbReference type="EMBL" id="SOPX01000002">
    <property type="protein sequence ID" value="TFB31504.1"/>
    <property type="molecule type" value="Genomic_DNA"/>
</dbReference>